<dbReference type="Proteomes" id="UP001228044">
    <property type="component" value="Unassembled WGS sequence"/>
</dbReference>
<evidence type="ECO:0000313" key="3">
    <source>
        <dbReference type="Proteomes" id="UP001228044"/>
    </source>
</evidence>
<gene>
    <name evidence="2" type="ORF">QWJ38_20425</name>
</gene>
<evidence type="ECO:0000313" key="2">
    <source>
        <dbReference type="EMBL" id="MDN3922665.1"/>
    </source>
</evidence>
<name>A0ABT8DYK7_9BURK</name>
<evidence type="ECO:0000256" key="1">
    <source>
        <dbReference type="SAM" id="MobiDB-lite"/>
    </source>
</evidence>
<comment type="caution">
    <text evidence="2">The sequence shown here is derived from an EMBL/GenBank/DDBJ whole genome shotgun (WGS) entry which is preliminary data.</text>
</comment>
<keyword evidence="3" id="KW-1185">Reference proteome</keyword>
<proteinExistence type="predicted"/>
<reference evidence="2 3" key="1">
    <citation type="submission" date="2023-06" db="EMBL/GenBank/DDBJ databases">
        <title>Pelomonas sp. PFR6 16S ribosomal RNA gene Genome sequencing and assembly.</title>
        <authorList>
            <person name="Woo H."/>
        </authorList>
    </citation>
    <scope>NUCLEOTIDE SEQUENCE [LARGE SCALE GENOMIC DNA]</scope>
    <source>
        <strain evidence="2 3">PFR6</strain>
    </source>
</reference>
<dbReference type="EMBL" id="JAUHHC010000005">
    <property type="protein sequence ID" value="MDN3922665.1"/>
    <property type="molecule type" value="Genomic_DNA"/>
</dbReference>
<sequence length="385" mass="42472">MREGSGLRPHGGAPAAWLTTALLLGLIGRPAAAAIDCWIDAETPKVADGLSLADPRVAPMRQALQQLNALLHKQPELHDLPRTRLRSSWQVGGQWAEPARAGSFLLRDHREKVWTPGRCDVIAGADRLGPWASIVATINAPEAFFATTAPEIDDEQLRAWRELPQTGTIQGRPLYAGHMLVVTRNGRLPWVPVTTAEYVDFTLRDLRRKLKEVEESRARNALPPAGSADREAADEAQVQKVAEGMRKIDPKAADKMVVELRAQLAANRAAEQAAEARRRARPGIDDEWHATMIARVEAWRASLSPAQLAAQARLGINGMQQPEPGTLERYPLLAKPDPAFPWDAKQPARPQMIKISVMGGEVFEQPMQRVLQTLDLRALQGLVQW</sequence>
<protein>
    <submittedName>
        <fullName evidence="2">Uncharacterized protein</fullName>
    </submittedName>
</protein>
<accession>A0ABT8DYK7</accession>
<organism evidence="2 3">
    <name type="scientific">Roseateles violae</name>
    <dbReference type="NCBI Taxonomy" id="3058042"/>
    <lineage>
        <taxon>Bacteria</taxon>
        <taxon>Pseudomonadati</taxon>
        <taxon>Pseudomonadota</taxon>
        <taxon>Betaproteobacteria</taxon>
        <taxon>Burkholderiales</taxon>
        <taxon>Sphaerotilaceae</taxon>
        <taxon>Roseateles</taxon>
    </lineage>
</organism>
<dbReference type="RefSeq" id="WP_290360959.1">
    <property type="nucleotide sequence ID" value="NZ_JAUHHC010000005.1"/>
</dbReference>
<feature type="region of interest" description="Disordered" evidence="1">
    <location>
        <begin position="214"/>
        <end position="236"/>
    </location>
</feature>